<dbReference type="InParanoid" id="D6TZJ3"/>
<gene>
    <name evidence="1" type="ORF">Krac_2752</name>
</gene>
<evidence type="ECO:0000313" key="2">
    <source>
        <dbReference type="Proteomes" id="UP000004508"/>
    </source>
</evidence>
<accession>D6TZJ3</accession>
<protein>
    <submittedName>
        <fullName evidence="1">Uncharacterized protein</fullName>
    </submittedName>
</protein>
<dbReference type="EMBL" id="ADVG01000004">
    <property type="protein sequence ID" value="EFH81983.1"/>
    <property type="molecule type" value="Genomic_DNA"/>
</dbReference>
<sequence>MYSKYIFNPRFGYRTHAFGSSQLAIPIRNLPREKLDARAPTSEDLAALNALWRHEEGTVDMALEPGLDLLDWLSPDPEIHATVYTRHHEVVGYTRTHVREPNKPRAFLACDHEAARAIVATMVLGVETAASDVECILPLHPASASASAFGQAICSSWEAAMACSLNQSSLLDEYLALVASGQRVPGRVTWPAAFDLE</sequence>
<reference evidence="1 2" key="1">
    <citation type="journal article" date="2011" name="Stand. Genomic Sci.">
        <title>Non-contiguous finished genome sequence and contextual data of the filamentous soil bacterium Ktedonobacter racemifer type strain (SOSP1-21).</title>
        <authorList>
            <person name="Chang Y.J."/>
            <person name="Land M."/>
            <person name="Hauser L."/>
            <person name="Chertkov O."/>
            <person name="Del Rio T.G."/>
            <person name="Nolan M."/>
            <person name="Copeland A."/>
            <person name="Tice H."/>
            <person name="Cheng J.F."/>
            <person name="Lucas S."/>
            <person name="Han C."/>
            <person name="Goodwin L."/>
            <person name="Pitluck S."/>
            <person name="Ivanova N."/>
            <person name="Ovchinikova G."/>
            <person name="Pati A."/>
            <person name="Chen A."/>
            <person name="Palaniappan K."/>
            <person name="Mavromatis K."/>
            <person name="Liolios K."/>
            <person name="Brettin T."/>
            <person name="Fiebig A."/>
            <person name="Rohde M."/>
            <person name="Abt B."/>
            <person name="Goker M."/>
            <person name="Detter J.C."/>
            <person name="Woyke T."/>
            <person name="Bristow J."/>
            <person name="Eisen J.A."/>
            <person name="Markowitz V."/>
            <person name="Hugenholtz P."/>
            <person name="Kyrpides N.C."/>
            <person name="Klenk H.P."/>
            <person name="Lapidus A."/>
        </authorList>
    </citation>
    <scope>NUCLEOTIDE SEQUENCE [LARGE SCALE GENOMIC DNA]</scope>
    <source>
        <strain evidence="2">DSM 44963</strain>
    </source>
</reference>
<organism evidence="1 2">
    <name type="scientific">Ktedonobacter racemifer DSM 44963</name>
    <dbReference type="NCBI Taxonomy" id="485913"/>
    <lineage>
        <taxon>Bacteria</taxon>
        <taxon>Bacillati</taxon>
        <taxon>Chloroflexota</taxon>
        <taxon>Ktedonobacteria</taxon>
        <taxon>Ktedonobacterales</taxon>
        <taxon>Ktedonobacteraceae</taxon>
        <taxon>Ktedonobacter</taxon>
    </lineage>
</organism>
<proteinExistence type="predicted"/>
<name>D6TZJ3_KTERA</name>
<evidence type="ECO:0000313" key="1">
    <source>
        <dbReference type="EMBL" id="EFH81983.1"/>
    </source>
</evidence>
<keyword evidence="2" id="KW-1185">Reference proteome</keyword>
<comment type="caution">
    <text evidence="1">The sequence shown here is derived from an EMBL/GenBank/DDBJ whole genome shotgun (WGS) entry which is preliminary data.</text>
</comment>
<dbReference type="AlphaFoldDB" id="D6TZJ3"/>
<dbReference type="STRING" id="485913.Krac_2752"/>
<dbReference type="Proteomes" id="UP000004508">
    <property type="component" value="Unassembled WGS sequence"/>
</dbReference>